<dbReference type="Proteomes" id="UP001499852">
    <property type="component" value="Unassembled WGS sequence"/>
</dbReference>
<evidence type="ECO:0000256" key="1">
    <source>
        <dbReference type="SAM" id="MobiDB-lite"/>
    </source>
</evidence>
<feature type="region of interest" description="Disordered" evidence="1">
    <location>
        <begin position="1"/>
        <end position="22"/>
    </location>
</feature>
<name>A0ABP9P0D5_9BACT</name>
<evidence type="ECO:0000313" key="2">
    <source>
        <dbReference type="EMBL" id="GAA5138215.1"/>
    </source>
</evidence>
<proteinExistence type="predicted"/>
<keyword evidence="3" id="KW-1185">Reference proteome</keyword>
<dbReference type="InterPro" id="IPR047750">
    <property type="entry name" value="YdjY-like"/>
</dbReference>
<reference evidence="3" key="1">
    <citation type="journal article" date="2019" name="Int. J. Syst. Evol. Microbiol.">
        <title>The Global Catalogue of Microorganisms (GCM) 10K type strain sequencing project: providing services to taxonomists for standard genome sequencing and annotation.</title>
        <authorList>
            <consortium name="The Broad Institute Genomics Platform"/>
            <consortium name="The Broad Institute Genome Sequencing Center for Infectious Disease"/>
            <person name="Wu L."/>
            <person name="Ma J."/>
        </authorList>
    </citation>
    <scope>NUCLEOTIDE SEQUENCE [LARGE SCALE GENOMIC DNA]</scope>
    <source>
        <strain evidence="3">JCM 18053</strain>
    </source>
</reference>
<gene>
    <name evidence="2" type="ORF">GCM10023213_16510</name>
</gene>
<accession>A0ABP9P0D5</accession>
<sequence>MSLGTLHAQDVSQGAKENATKQLAEAQQRLKKISGTEYELDGIRINASTREVRIPAKVELQRAPIEYLLVHETGKTHESVLTTAVSPTAIQVALLLANYQAATEGMLTKVPEAERPKIWKEEPPAKPKANQIKVNVQWKVGKETKSVPIADFVQHVDTNKPPTDLQSWIFNGSYLDERGFIGQHEGSIIAVWLDRGALINSPAEGNWRDDLWISLPANIPEIGTPVTVIITPVQP</sequence>
<evidence type="ECO:0000313" key="3">
    <source>
        <dbReference type="Proteomes" id="UP001499852"/>
    </source>
</evidence>
<dbReference type="NCBIfam" id="NF040466">
    <property type="entry name" value="ydjY_domain"/>
    <property type="match status" value="1"/>
</dbReference>
<protein>
    <submittedName>
        <fullName evidence="2">Uncharacterized protein</fullName>
    </submittedName>
</protein>
<comment type="caution">
    <text evidence="2">The sequence shown here is derived from an EMBL/GenBank/DDBJ whole genome shotgun (WGS) entry which is preliminary data.</text>
</comment>
<organism evidence="2 3">
    <name type="scientific">Prosthecobacter algae</name>
    <dbReference type="NCBI Taxonomy" id="1144682"/>
    <lineage>
        <taxon>Bacteria</taxon>
        <taxon>Pseudomonadati</taxon>
        <taxon>Verrucomicrobiota</taxon>
        <taxon>Verrucomicrobiia</taxon>
        <taxon>Verrucomicrobiales</taxon>
        <taxon>Verrucomicrobiaceae</taxon>
        <taxon>Prosthecobacter</taxon>
    </lineage>
</organism>
<dbReference type="EMBL" id="BAABIA010000003">
    <property type="protein sequence ID" value="GAA5138215.1"/>
    <property type="molecule type" value="Genomic_DNA"/>
</dbReference>